<organism evidence="3 4">
    <name type="scientific">Halorussus caseinilyticus</name>
    <dbReference type="NCBI Taxonomy" id="3034025"/>
    <lineage>
        <taxon>Archaea</taxon>
        <taxon>Methanobacteriati</taxon>
        <taxon>Methanobacteriota</taxon>
        <taxon>Stenosarchaea group</taxon>
        <taxon>Halobacteria</taxon>
        <taxon>Halobacteriales</taxon>
        <taxon>Haladaptataceae</taxon>
        <taxon>Halorussus</taxon>
    </lineage>
</organism>
<name>A0ABD5WR62_9EURY</name>
<dbReference type="GO" id="GO:0004175">
    <property type="term" value="F:endopeptidase activity"/>
    <property type="evidence" value="ECO:0007669"/>
    <property type="project" value="UniProtKB-ARBA"/>
</dbReference>
<dbReference type="AlphaFoldDB" id="A0ABD5WR62"/>
<proteinExistence type="predicted"/>
<protein>
    <submittedName>
        <fullName evidence="3">CPBP family intramembrane glutamic endopeptidase</fullName>
        <ecNumber evidence="3">3.4.-.-</ecNumber>
    </submittedName>
</protein>
<dbReference type="EMBL" id="JBHSZH010000005">
    <property type="protein sequence ID" value="MFC7081345.1"/>
    <property type="molecule type" value="Genomic_DNA"/>
</dbReference>
<feature type="domain" description="CAAX prenyl protease 2/Lysostaphin resistance protein A-like" evidence="2">
    <location>
        <begin position="91"/>
        <end position="206"/>
    </location>
</feature>
<dbReference type="GO" id="GO:0080120">
    <property type="term" value="P:CAAX-box protein maturation"/>
    <property type="evidence" value="ECO:0007669"/>
    <property type="project" value="UniProtKB-ARBA"/>
</dbReference>
<evidence type="ECO:0000259" key="2">
    <source>
        <dbReference type="Pfam" id="PF02517"/>
    </source>
</evidence>
<keyword evidence="1" id="KW-1133">Transmembrane helix</keyword>
<accession>A0ABD5WR62</accession>
<dbReference type="InterPro" id="IPR003675">
    <property type="entry name" value="Rce1/LyrA-like_dom"/>
</dbReference>
<evidence type="ECO:0000256" key="1">
    <source>
        <dbReference type="SAM" id="Phobius"/>
    </source>
</evidence>
<dbReference type="Proteomes" id="UP001596407">
    <property type="component" value="Unassembled WGS sequence"/>
</dbReference>
<feature type="transmembrane region" description="Helical" evidence="1">
    <location>
        <begin position="110"/>
        <end position="129"/>
    </location>
</feature>
<reference evidence="3 4" key="1">
    <citation type="journal article" date="2019" name="Int. J. Syst. Evol. Microbiol.">
        <title>The Global Catalogue of Microorganisms (GCM) 10K type strain sequencing project: providing services to taxonomists for standard genome sequencing and annotation.</title>
        <authorList>
            <consortium name="The Broad Institute Genomics Platform"/>
            <consortium name="The Broad Institute Genome Sequencing Center for Infectious Disease"/>
            <person name="Wu L."/>
            <person name="Ma J."/>
        </authorList>
    </citation>
    <scope>NUCLEOTIDE SEQUENCE [LARGE SCALE GENOMIC DNA]</scope>
    <source>
        <strain evidence="3 4">DT72</strain>
    </source>
</reference>
<keyword evidence="3" id="KW-0378">Hydrolase</keyword>
<dbReference type="EC" id="3.4.-.-" evidence="3"/>
<feature type="transmembrane region" description="Helical" evidence="1">
    <location>
        <begin position="202"/>
        <end position="218"/>
    </location>
</feature>
<feature type="transmembrane region" description="Helical" evidence="1">
    <location>
        <begin position="170"/>
        <end position="190"/>
    </location>
</feature>
<keyword evidence="1" id="KW-0472">Membrane</keyword>
<evidence type="ECO:0000313" key="4">
    <source>
        <dbReference type="Proteomes" id="UP001596407"/>
    </source>
</evidence>
<dbReference type="RefSeq" id="WP_382210020.1">
    <property type="nucleotide sequence ID" value="NZ_JBHSZH010000005.1"/>
</dbReference>
<feature type="transmembrane region" description="Helical" evidence="1">
    <location>
        <begin position="141"/>
        <end position="164"/>
    </location>
</feature>
<gene>
    <name evidence="3" type="ORF">ACFQJ6_15770</name>
</gene>
<feature type="transmembrane region" description="Helical" evidence="1">
    <location>
        <begin position="50"/>
        <end position="73"/>
    </location>
</feature>
<sequence length="219" mass="22754">MTIQPTILLAVATLVGVLLAPRVGLRSHVEARVRGGPPVSTALRPELRRAVGVGAAAFFATIALDALFAPFTAADLAAATPAPDAGTLSALLASLPVRLLYGGVTEEILLRWGLLTLFAWTIHAVRARVGDERATLARSSAWTAILLSAVLFGVGHLPALATVTEPTTELVVRTVALNAVAGIGFGWLYWRDSLEAAMVSHATFHVVLVGLSALAVVVG</sequence>
<comment type="caution">
    <text evidence="3">The sequence shown here is derived from an EMBL/GenBank/DDBJ whole genome shotgun (WGS) entry which is preliminary data.</text>
</comment>
<evidence type="ECO:0000313" key="3">
    <source>
        <dbReference type="EMBL" id="MFC7081345.1"/>
    </source>
</evidence>
<keyword evidence="1" id="KW-0812">Transmembrane</keyword>
<dbReference type="Pfam" id="PF02517">
    <property type="entry name" value="Rce1-like"/>
    <property type="match status" value="1"/>
</dbReference>
<keyword evidence="4" id="KW-1185">Reference proteome</keyword>